<reference evidence="1" key="2">
    <citation type="submission" date="2023-03" db="EMBL/GenBank/DDBJ databases">
        <authorList>
            <person name="Inwood S.N."/>
            <person name="Skelly J.G."/>
            <person name="Guhlin J."/>
            <person name="Harrop T.W.R."/>
            <person name="Goldson S.G."/>
            <person name="Dearden P.K."/>
        </authorList>
    </citation>
    <scope>NUCLEOTIDE SEQUENCE</scope>
    <source>
        <strain evidence="1">Lincoln</strain>
        <tissue evidence="1">Whole body</tissue>
    </source>
</reference>
<accession>A0AA39G2I2</accession>
<protein>
    <submittedName>
        <fullName evidence="1">Uncharacterized protein</fullName>
    </submittedName>
</protein>
<proteinExistence type="predicted"/>
<comment type="caution">
    <text evidence="1">The sequence shown here is derived from an EMBL/GenBank/DDBJ whole genome shotgun (WGS) entry which is preliminary data.</text>
</comment>
<dbReference type="Proteomes" id="UP001168972">
    <property type="component" value="Unassembled WGS sequence"/>
</dbReference>
<gene>
    <name evidence="1" type="ORF">PV327_005296</name>
</gene>
<dbReference type="AlphaFoldDB" id="A0AA39G2I2"/>
<organism evidence="1 2">
    <name type="scientific">Microctonus hyperodae</name>
    <name type="common">Parasitoid wasp</name>
    <dbReference type="NCBI Taxonomy" id="165561"/>
    <lineage>
        <taxon>Eukaryota</taxon>
        <taxon>Metazoa</taxon>
        <taxon>Ecdysozoa</taxon>
        <taxon>Arthropoda</taxon>
        <taxon>Hexapoda</taxon>
        <taxon>Insecta</taxon>
        <taxon>Pterygota</taxon>
        <taxon>Neoptera</taxon>
        <taxon>Endopterygota</taxon>
        <taxon>Hymenoptera</taxon>
        <taxon>Apocrita</taxon>
        <taxon>Ichneumonoidea</taxon>
        <taxon>Braconidae</taxon>
        <taxon>Euphorinae</taxon>
        <taxon>Microctonus</taxon>
    </lineage>
</organism>
<reference evidence="1" key="1">
    <citation type="journal article" date="2023" name="bioRxiv">
        <title>Scaffold-level genome assemblies of two parasitoid biocontrol wasps reveal the parthenogenesis mechanism and an associated novel virus.</title>
        <authorList>
            <person name="Inwood S."/>
            <person name="Skelly J."/>
            <person name="Guhlin J."/>
            <person name="Harrop T."/>
            <person name="Goldson S."/>
            <person name="Dearden P."/>
        </authorList>
    </citation>
    <scope>NUCLEOTIDE SEQUENCE</scope>
    <source>
        <strain evidence="1">Lincoln</strain>
        <tissue evidence="1">Whole body</tissue>
    </source>
</reference>
<evidence type="ECO:0000313" key="2">
    <source>
        <dbReference type="Proteomes" id="UP001168972"/>
    </source>
</evidence>
<name>A0AA39G2I2_MICHY</name>
<evidence type="ECO:0000313" key="1">
    <source>
        <dbReference type="EMBL" id="KAK0179554.1"/>
    </source>
</evidence>
<keyword evidence="2" id="KW-1185">Reference proteome</keyword>
<sequence>MYLRLRYPVFIQRLKIMNNNHDIVRTINELYTRTLEPHAILKGQCRSSGDGTASMRQMPEVDIYLIQHSRNTGEIAGRCGSRGC</sequence>
<dbReference type="EMBL" id="JAQQBR010000003">
    <property type="protein sequence ID" value="KAK0179554.1"/>
    <property type="molecule type" value="Genomic_DNA"/>
</dbReference>